<organism evidence="7 8">
    <name type="scientific">Gemmata massiliana</name>
    <dbReference type="NCBI Taxonomy" id="1210884"/>
    <lineage>
        <taxon>Bacteria</taxon>
        <taxon>Pseudomonadati</taxon>
        <taxon>Planctomycetota</taxon>
        <taxon>Planctomycetia</taxon>
        <taxon>Gemmatales</taxon>
        <taxon>Gemmataceae</taxon>
        <taxon>Gemmata</taxon>
    </lineage>
</organism>
<evidence type="ECO:0000256" key="3">
    <source>
        <dbReference type="ARBA" id="ARBA00023082"/>
    </source>
</evidence>
<dbReference type="SUPFAM" id="SSF88946">
    <property type="entry name" value="Sigma2 domain of RNA polymerase sigma factors"/>
    <property type="match status" value="1"/>
</dbReference>
<dbReference type="InterPro" id="IPR036388">
    <property type="entry name" value="WH-like_DNA-bd_sf"/>
</dbReference>
<dbReference type="Gene3D" id="1.10.10.10">
    <property type="entry name" value="Winged helix-like DNA-binding domain superfamily/Winged helix DNA-binding domain"/>
    <property type="match status" value="1"/>
</dbReference>
<dbReference type="Gene3D" id="1.10.1740.10">
    <property type="match status" value="1"/>
</dbReference>
<dbReference type="PANTHER" id="PTHR43133:SF51">
    <property type="entry name" value="RNA POLYMERASE SIGMA FACTOR"/>
    <property type="match status" value="1"/>
</dbReference>
<accession>A0A6P2CYB9</accession>
<dbReference type="RefSeq" id="WP_162668543.1">
    <property type="nucleotide sequence ID" value="NZ_LR593886.1"/>
</dbReference>
<evidence type="ECO:0008006" key="9">
    <source>
        <dbReference type="Google" id="ProtNLM"/>
    </source>
</evidence>
<keyword evidence="8" id="KW-1185">Reference proteome</keyword>
<name>A0A6P2CYB9_9BACT</name>
<feature type="domain" description="RNA polymerase sigma-70 region 2" evidence="5">
    <location>
        <begin position="10"/>
        <end position="80"/>
    </location>
</feature>
<dbReference type="KEGG" id="gms:SOIL9_38210"/>
<dbReference type="InterPro" id="IPR013249">
    <property type="entry name" value="RNA_pol_sigma70_r4_t2"/>
</dbReference>
<dbReference type="InterPro" id="IPR013325">
    <property type="entry name" value="RNA_pol_sigma_r2"/>
</dbReference>
<feature type="domain" description="RNA polymerase sigma factor 70 region 4 type 2" evidence="6">
    <location>
        <begin position="125"/>
        <end position="177"/>
    </location>
</feature>
<dbReference type="Proteomes" id="UP000464178">
    <property type="component" value="Chromosome"/>
</dbReference>
<keyword evidence="3" id="KW-0731">Sigma factor</keyword>
<dbReference type="GO" id="GO:0006352">
    <property type="term" value="P:DNA-templated transcription initiation"/>
    <property type="evidence" value="ECO:0007669"/>
    <property type="project" value="InterPro"/>
</dbReference>
<proteinExistence type="inferred from homology"/>
<sequence>MIDTGTELDRYRPLLRLHVRQLQLGRLYRARFDSSDVVQESLLRAFRGIDQVRGRSEAELVGWLQKVVAHTVIDLVREHSAAKRDPGLERTLCDAVDDDETPLGAYLTATEPGPSAQAVRKEELLCLAAALDRLPEAERDAVIAHYILELPLAETATRLGRTTRGVGGLLFRGKRRLSALLAAPEDLA</sequence>
<evidence type="ECO:0000256" key="4">
    <source>
        <dbReference type="ARBA" id="ARBA00023163"/>
    </source>
</evidence>
<dbReference type="AlphaFoldDB" id="A0A6P2CYB9"/>
<dbReference type="EMBL" id="LR593886">
    <property type="protein sequence ID" value="VTR93893.1"/>
    <property type="molecule type" value="Genomic_DNA"/>
</dbReference>
<evidence type="ECO:0000259" key="6">
    <source>
        <dbReference type="Pfam" id="PF08281"/>
    </source>
</evidence>
<evidence type="ECO:0000313" key="8">
    <source>
        <dbReference type="Proteomes" id="UP000464178"/>
    </source>
</evidence>
<dbReference type="GO" id="GO:0016987">
    <property type="term" value="F:sigma factor activity"/>
    <property type="evidence" value="ECO:0007669"/>
    <property type="project" value="UniProtKB-KW"/>
</dbReference>
<protein>
    <recommendedName>
        <fullName evidence="9">RNA polymerase sigma-70 region 2 domain-containing protein</fullName>
    </recommendedName>
</protein>
<evidence type="ECO:0000256" key="2">
    <source>
        <dbReference type="ARBA" id="ARBA00023015"/>
    </source>
</evidence>
<dbReference type="InterPro" id="IPR007627">
    <property type="entry name" value="RNA_pol_sigma70_r2"/>
</dbReference>
<dbReference type="InterPro" id="IPR013324">
    <property type="entry name" value="RNA_pol_sigma_r3/r4-like"/>
</dbReference>
<evidence type="ECO:0000259" key="5">
    <source>
        <dbReference type="Pfam" id="PF04542"/>
    </source>
</evidence>
<keyword evidence="4" id="KW-0804">Transcription</keyword>
<dbReference type="InterPro" id="IPR014284">
    <property type="entry name" value="RNA_pol_sigma-70_dom"/>
</dbReference>
<reference evidence="7 8" key="1">
    <citation type="submission" date="2019-05" db="EMBL/GenBank/DDBJ databases">
        <authorList>
            <consortium name="Science for Life Laboratories"/>
        </authorList>
    </citation>
    <scope>NUCLEOTIDE SEQUENCE [LARGE SCALE GENOMIC DNA]</scope>
    <source>
        <strain evidence="7">Soil9</strain>
    </source>
</reference>
<dbReference type="InterPro" id="IPR039425">
    <property type="entry name" value="RNA_pol_sigma-70-like"/>
</dbReference>
<dbReference type="NCBIfam" id="TIGR02937">
    <property type="entry name" value="sigma70-ECF"/>
    <property type="match status" value="1"/>
</dbReference>
<dbReference type="SUPFAM" id="SSF88659">
    <property type="entry name" value="Sigma3 and sigma4 domains of RNA polymerase sigma factors"/>
    <property type="match status" value="1"/>
</dbReference>
<evidence type="ECO:0000313" key="7">
    <source>
        <dbReference type="EMBL" id="VTR93893.1"/>
    </source>
</evidence>
<gene>
    <name evidence="7" type="ORF">SOIL9_38210</name>
</gene>
<dbReference type="PANTHER" id="PTHR43133">
    <property type="entry name" value="RNA POLYMERASE ECF-TYPE SIGMA FACTO"/>
    <property type="match status" value="1"/>
</dbReference>
<evidence type="ECO:0000256" key="1">
    <source>
        <dbReference type="ARBA" id="ARBA00010641"/>
    </source>
</evidence>
<comment type="similarity">
    <text evidence="1">Belongs to the sigma-70 factor family. ECF subfamily.</text>
</comment>
<dbReference type="Pfam" id="PF08281">
    <property type="entry name" value="Sigma70_r4_2"/>
    <property type="match status" value="1"/>
</dbReference>
<dbReference type="GO" id="GO:0003677">
    <property type="term" value="F:DNA binding"/>
    <property type="evidence" value="ECO:0007669"/>
    <property type="project" value="InterPro"/>
</dbReference>
<keyword evidence="2" id="KW-0805">Transcription regulation</keyword>
<dbReference type="Pfam" id="PF04542">
    <property type="entry name" value="Sigma70_r2"/>
    <property type="match status" value="1"/>
</dbReference>